<proteinExistence type="predicted"/>
<name>A0A0H5QAV1_NEIMI</name>
<dbReference type="AlphaFoldDB" id="A0A0H5QAV1"/>
<sequence>MAGIAALGFSHEYPQISDLVSDGIFAAGAVAKGRIIA</sequence>
<dbReference type="Proteomes" id="UP000182715">
    <property type="component" value="Unassembled WGS sequence"/>
</dbReference>
<dbReference type="EMBL" id="CVTF01000088">
    <property type="protein sequence ID" value="CRY98439.1"/>
    <property type="molecule type" value="Genomic_DNA"/>
</dbReference>
<accession>A0A0H5QAV1</accession>
<reference evidence="1 2" key="1">
    <citation type="submission" date="2014-11" db="EMBL/GenBank/DDBJ databases">
        <authorList>
            <person name="Diene M.Seydina."/>
        </authorList>
    </citation>
    <scope>NUCLEOTIDE SEQUENCE [LARGE SCALE GENOMIC DNA]</scope>
    <source>
        <strain evidence="1 2">Neisseria meningitidis CHUV</strain>
    </source>
</reference>
<organism evidence="1 2">
    <name type="scientific">Neisseria meningitidis serogroup B</name>
    <dbReference type="NCBI Taxonomy" id="491"/>
    <lineage>
        <taxon>Bacteria</taxon>
        <taxon>Pseudomonadati</taxon>
        <taxon>Pseudomonadota</taxon>
        <taxon>Betaproteobacteria</taxon>
        <taxon>Neisseriales</taxon>
        <taxon>Neisseriaceae</taxon>
        <taxon>Neisseria</taxon>
    </lineage>
</organism>
<evidence type="ECO:0000313" key="2">
    <source>
        <dbReference type="Proteomes" id="UP000182715"/>
    </source>
</evidence>
<protein>
    <submittedName>
        <fullName evidence="1">Uncharacterized protein</fullName>
    </submittedName>
</protein>
<evidence type="ECO:0000313" key="1">
    <source>
        <dbReference type="EMBL" id="CRY98439.1"/>
    </source>
</evidence>